<feature type="region of interest" description="Disordered" evidence="5">
    <location>
        <begin position="1"/>
        <end position="33"/>
    </location>
</feature>
<dbReference type="Pfam" id="PF07535">
    <property type="entry name" value="zf-DBF"/>
    <property type="match status" value="1"/>
</dbReference>
<dbReference type="GO" id="GO:0043539">
    <property type="term" value="F:protein serine/threonine kinase activator activity"/>
    <property type="evidence" value="ECO:0007669"/>
    <property type="project" value="TreeGrafter"/>
</dbReference>
<dbReference type="GO" id="GO:0003676">
    <property type="term" value="F:nucleic acid binding"/>
    <property type="evidence" value="ECO:0007669"/>
    <property type="project" value="InterPro"/>
</dbReference>
<evidence type="ECO:0000256" key="2">
    <source>
        <dbReference type="ARBA" id="ARBA00022771"/>
    </source>
</evidence>
<feature type="region of interest" description="Disordered" evidence="5">
    <location>
        <begin position="220"/>
        <end position="245"/>
    </location>
</feature>
<dbReference type="EMBL" id="OV725079">
    <property type="protein sequence ID" value="CAH1394605.1"/>
    <property type="molecule type" value="Genomic_DNA"/>
</dbReference>
<feature type="domain" description="DBF4-type" evidence="6">
    <location>
        <begin position="248"/>
        <end position="297"/>
    </location>
</feature>
<dbReference type="PROSITE" id="PS51265">
    <property type="entry name" value="ZF_DBF4"/>
    <property type="match status" value="1"/>
</dbReference>
<keyword evidence="2 4" id="KW-0863">Zinc-finger</keyword>
<feature type="compositionally biased region" description="Basic and acidic residues" evidence="5">
    <location>
        <begin position="525"/>
        <end position="547"/>
    </location>
</feature>
<evidence type="ECO:0000313" key="7">
    <source>
        <dbReference type="EMBL" id="CAH1394605.1"/>
    </source>
</evidence>
<feature type="region of interest" description="Disordered" evidence="5">
    <location>
        <begin position="728"/>
        <end position="751"/>
    </location>
</feature>
<proteinExistence type="predicted"/>
<evidence type="ECO:0000313" key="8">
    <source>
        <dbReference type="Proteomes" id="UP001152798"/>
    </source>
</evidence>
<dbReference type="OrthoDB" id="21380at2759"/>
<dbReference type="Gene3D" id="6.10.250.3410">
    <property type="entry name" value="DBF zinc finger"/>
    <property type="match status" value="1"/>
</dbReference>
<keyword evidence="8" id="KW-1185">Reference proteome</keyword>
<dbReference type="GO" id="GO:0008270">
    <property type="term" value="F:zinc ion binding"/>
    <property type="evidence" value="ECO:0007669"/>
    <property type="project" value="UniProtKB-KW"/>
</dbReference>
<dbReference type="Proteomes" id="UP001152798">
    <property type="component" value="Chromosome 3"/>
</dbReference>
<protein>
    <recommendedName>
        <fullName evidence="6">DBF4-type domain-containing protein</fullName>
    </recommendedName>
</protein>
<evidence type="ECO:0000256" key="4">
    <source>
        <dbReference type="PROSITE-ProRule" id="PRU00600"/>
    </source>
</evidence>
<accession>A0A9P0H4G5</accession>
<name>A0A9P0H4G5_NEZVI</name>
<dbReference type="GO" id="GO:0010571">
    <property type="term" value="P:positive regulation of nuclear cell cycle DNA replication"/>
    <property type="evidence" value="ECO:0007669"/>
    <property type="project" value="TreeGrafter"/>
</dbReference>
<reference evidence="7" key="1">
    <citation type="submission" date="2022-01" db="EMBL/GenBank/DDBJ databases">
        <authorList>
            <person name="King R."/>
        </authorList>
    </citation>
    <scope>NUCLEOTIDE SEQUENCE</scope>
</reference>
<evidence type="ECO:0000256" key="1">
    <source>
        <dbReference type="ARBA" id="ARBA00022723"/>
    </source>
</evidence>
<feature type="compositionally biased region" description="Polar residues" evidence="5">
    <location>
        <begin position="565"/>
        <end position="586"/>
    </location>
</feature>
<feature type="region of interest" description="Disordered" evidence="5">
    <location>
        <begin position="322"/>
        <end position="415"/>
    </location>
</feature>
<feature type="region of interest" description="Disordered" evidence="5">
    <location>
        <begin position="522"/>
        <end position="614"/>
    </location>
</feature>
<organism evidence="7 8">
    <name type="scientific">Nezara viridula</name>
    <name type="common">Southern green stink bug</name>
    <name type="synonym">Cimex viridulus</name>
    <dbReference type="NCBI Taxonomy" id="85310"/>
    <lineage>
        <taxon>Eukaryota</taxon>
        <taxon>Metazoa</taxon>
        <taxon>Ecdysozoa</taxon>
        <taxon>Arthropoda</taxon>
        <taxon>Hexapoda</taxon>
        <taxon>Insecta</taxon>
        <taxon>Pterygota</taxon>
        <taxon>Neoptera</taxon>
        <taxon>Paraneoptera</taxon>
        <taxon>Hemiptera</taxon>
        <taxon>Heteroptera</taxon>
        <taxon>Panheteroptera</taxon>
        <taxon>Pentatomomorpha</taxon>
        <taxon>Pentatomoidea</taxon>
        <taxon>Pentatomidae</taxon>
        <taxon>Pentatominae</taxon>
        <taxon>Nezara</taxon>
    </lineage>
</organism>
<feature type="compositionally biased region" description="Low complexity" evidence="5">
    <location>
        <begin position="740"/>
        <end position="751"/>
    </location>
</feature>
<dbReference type="FunFam" id="6.10.250.3410:FF:000001">
    <property type="entry name" value="Protein DBF4 homolog A"/>
    <property type="match status" value="1"/>
</dbReference>
<dbReference type="InterPro" id="IPR051590">
    <property type="entry name" value="Replication_Regulatory_Kinase"/>
</dbReference>
<dbReference type="GO" id="GO:0031431">
    <property type="term" value="C:Dbf4-dependent protein kinase complex"/>
    <property type="evidence" value="ECO:0007669"/>
    <property type="project" value="TreeGrafter"/>
</dbReference>
<gene>
    <name evidence="7" type="ORF">NEZAVI_LOCUS5072</name>
</gene>
<evidence type="ECO:0000256" key="3">
    <source>
        <dbReference type="ARBA" id="ARBA00022833"/>
    </source>
</evidence>
<sequence>MVSPYKKKKLERKGRVTLEANPPKNSLDSRRIKTSKPLSNKKFYLDIKNHATLKKIENKLTSLGAGVELFLVKDVYCVVTDRDEYISSRNQQVGRNTPRGLVTPSPFCSVSPATTDSPGDGVISKRTRSRAEAMLEKVRQQPQKATLDILDSAVGWGIPIYSYTKFLVWLEKIARKEVKDPKGIRELRGHYLKLETGCGRPDFRQFRVWPRISFNGDEPTAFPKPLSKNDPQRMTRRGGKVGKDSSVAAGGNGYCEMCRVHYDQLDAHIATSQHVRYASDPSHYTQLDSLISHHDLGNMGSLRKSLRIAKSPPVDVTIVKATPTAPPEGQTAPVINGHVTRSKSDKILSNGLSPLQEKRKNSIKGSGGGNSAATEKKDEPTVKVEPCEDHNLRSRHQPIKVPTTPQTPTVVRRNRLSRKRLSVEEKLIEDNKSYYKVEVLNSKLRSTEFFINQKQLEARVVNDGVVNGNCTPENIPDNGQQKQTAVENGKEQDKEPVVVRFKKVRRSQLALLSDEAESFMFGESTTKKDSRKDEDSSSSDSSERDSEGSGTAEEIIPKKKVRKPVTNSEGSIPRNNAKGTEPQSVATPPRLKSPRRVPSAVDLSEEGKDEASEDSIDINLASITFSFENPLKNDPWFETLKRREEGRNLFYYPHYHNYPKIPLPCEYPVSERFKLLTGKKGPCFGKRRDRFFRLLDEGKPRKSPRCHASTLAIMSSLMRRRPIRECTSNPDFTYEEESRSSLPETIESSSSASEIRTALSINGDCNQLPIDPNGDVYAIALARLACGETSSLQVGSGPCLPISHMLLEDSLPEIGIDLKPGLSIPLESIINQQHNSNQFPQSLDMDFRYLEPDRDSGSDCSDLIGFSDDGRGISGRRRRRKRNLTGWPIEKPRKKVIKKEEEPPPPATPHLMIKCEPCEIKLEPMCPEVLQQLTCSVKRELSTFNGGDSALVPVKRGRGRPRKYPPLLTAITPLSPATQSSPVKTKLPRFSFTPRRSCIK</sequence>
<dbReference type="InterPro" id="IPR006572">
    <property type="entry name" value="Znf_DBF"/>
</dbReference>
<evidence type="ECO:0000256" key="5">
    <source>
        <dbReference type="SAM" id="MobiDB-lite"/>
    </source>
</evidence>
<keyword evidence="3" id="KW-0862">Zinc</keyword>
<dbReference type="GO" id="GO:1901987">
    <property type="term" value="P:regulation of cell cycle phase transition"/>
    <property type="evidence" value="ECO:0007669"/>
    <property type="project" value="TreeGrafter"/>
</dbReference>
<dbReference type="PANTHER" id="PTHR15375">
    <property type="entry name" value="ACTIVATOR OF S-PHASE KINASE-RELATED"/>
    <property type="match status" value="1"/>
</dbReference>
<feature type="compositionally biased region" description="Low complexity" evidence="5">
    <location>
        <begin position="401"/>
        <end position="411"/>
    </location>
</feature>
<dbReference type="PANTHER" id="PTHR15375:SF26">
    <property type="entry name" value="PROTEIN CHIFFON"/>
    <property type="match status" value="1"/>
</dbReference>
<dbReference type="AlphaFoldDB" id="A0A9P0H4G5"/>
<evidence type="ECO:0000259" key="6">
    <source>
        <dbReference type="PROSITE" id="PS51265"/>
    </source>
</evidence>
<dbReference type="InterPro" id="IPR038545">
    <property type="entry name" value="Znf_DBF_sf"/>
</dbReference>
<feature type="compositionally biased region" description="Basic residues" evidence="5">
    <location>
        <begin position="1"/>
        <end position="12"/>
    </location>
</feature>
<keyword evidence="1" id="KW-0479">Metal-binding</keyword>
<dbReference type="SMART" id="SM00586">
    <property type="entry name" value="ZnF_DBF"/>
    <property type="match status" value="1"/>
</dbReference>
<feature type="compositionally biased region" description="Polar residues" evidence="5">
    <location>
        <begin position="469"/>
        <end position="486"/>
    </location>
</feature>
<feature type="region of interest" description="Disordered" evidence="5">
    <location>
        <begin position="469"/>
        <end position="495"/>
    </location>
</feature>
<feature type="compositionally biased region" description="Basic and acidic residues" evidence="5">
    <location>
        <begin position="374"/>
        <end position="392"/>
    </location>
</feature>